<evidence type="ECO:0000256" key="1">
    <source>
        <dbReference type="SAM" id="MobiDB-lite"/>
    </source>
</evidence>
<dbReference type="InterPro" id="IPR048400">
    <property type="entry name" value="SLS1_N"/>
</dbReference>
<dbReference type="SMART" id="SM00552">
    <property type="entry name" value="ADEAMc"/>
    <property type="match status" value="1"/>
</dbReference>
<dbReference type="Pfam" id="PF20778">
    <property type="entry name" value="SLS1_C"/>
    <property type="match status" value="1"/>
</dbReference>
<accession>A0A7H8QS83</accession>
<dbReference type="GO" id="GO:0003723">
    <property type="term" value="F:RNA binding"/>
    <property type="evidence" value="ECO:0007669"/>
    <property type="project" value="InterPro"/>
</dbReference>
<sequence length="1297" mass="145615">MERDDTSLPTRVAALVHAHFNALPAHYKPRTRDDGSTEWIPMSGIVAVRGQGTPSETLTCIAVATGARCLASSQITHCQGLVLHDCHAEVLAIRAFNYWVMNECLSVIQQEKLSPAPSQTEVARVFIRRRTDDLSHASGPPFEICPDIKIYMYCTCAPCGDASMELCMAEQDDPTPWVIPPRNEGEEQEILLDGRANFSILGVVRRKPARADAEATRSKSCSDKLALRQVTSLLSYPASILVAPTSSAYISALVLPEEEISRSACDRAFGPGPTGRMKNLVGTNWPTDGKGDDSFGYRFRPFQVFAVPMESIKPKWPFGKYRTDEINPVLGQKRKPGNVSAVWIAATSLHKPYQASGALQTNYLPRFSPVSTAIAECIVGGVKQGSKISSITPRGASVLSRAKMWTFVYDILAQSDIEHTGWKDILEPSTYGDFKRHPTYFEDFIFPWAKARLSALEDAKHVLRPWIPNRGDEDWLSNGHTLDTTPPTSIAFCSEIFMFGRLPRYAANRLRPNIASRPSERLLRLSCRRCDFSTSTEPDNNTTTNEKTIEDKPSGRGRKSFLTALERHQTRHQIDVHALGKPGNIIVLGRGKKKLRKLGKKPKSTKSTKKEEEKEEEVVDETNNSPDDVTADAKIDGIDETNFITLLEELRSSYPLGEDLSKAAWIKLQTKIELSFTKEQMITYIRHIKQSTSPENQEDSVTASERWITAEDQVQPTDKTSGSELDKDVDEHQKNFYLKKDKLAELIIGDYWQLGLQGTRGNLDIELPSHVISLLVESDKYSLEELAYSHGIEIDPYISQNIIRVSGNRGPCESVRDIVKTYASDIQTRAIDVSFVNRLRAEKGDPLPEDIFRWLKENYGASLEYNSRKSTLLASCFSGSEAILQSTTRDLELVNYSMAEKPDEVAFCSYAPASETGFLSRAAPRRIDIMSFLEREKPWTRWTMPVAPESFSKKSLPSLFSQHYAGRSSQILRFLRKDNTQSVGLDFEEKLTATIGQSLFNTEKGTEGRSYTAPQLGKLDVPRLFLKRVSKAKDFLPNLSQFPGRDQEPLFRFQMIPCQPHKASLPVIEVELELPLSSSGDHTREISLSDVTVRKVKAITKQKIIDYLFPETNHDIRFTQTVTRDLLSLPEKESARPIQKAIISILEAMGGNIDRVFPPSCQLPLPASILRGLSSKERQGLDTSVEHGQDFILGNYWLPSTKLFTESNTRFYDFMGEKLSHSYSSQGPWDSLKDEDLNLEMVLASNPPSSHPRSRGGENGKIEEKLEKEFDSFYRTACILAFSLSTHSSREQHSQHR</sequence>
<keyword evidence="4" id="KW-1185">Reference proteome</keyword>
<gene>
    <name evidence="3" type="ORF">TRUGW13939_03733</name>
</gene>
<evidence type="ECO:0000313" key="4">
    <source>
        <dbReference type="Proteomes" id="UP000509510"/>
    </source>
</evidence>
<dbReference type="KEGG" id="trg:TRUGW13939_03733"/>
<organism evidence="3 4">
    <name type="scientific">Talaromyces rugulosus</name>
    <name type="common">Penicillium rugulosum</name>
    <dbReference type="NCBI Taxonomy" id="121627"/>
    <lineage>
        <taxon>Eukaryota</taxon>
        <taxon>Fungi</taxon>
        <taxon>Dikarya</taxon>
        <taxon>Ascomycota</taxon>
        <taxon>Pezizomycotina</taxon>
        <taxon>Eurotiomycetes</taxon>
        <taxon>Eurotiomycetidae</taxon>
        <taxon>Eurotiales</taxon>
        <taxon>Trichocomaceae</taxon>
        <taxon>Talaromyces</taxon>
        <taxon>Talaromyces sect. Islandici</taxon>
    </lineage>
</organism>
<evidence type="ECO:0000313" key="3">
    <source>
        <dbReference type="EMBL" id="QKX56628.1"/>
    </source>
</evidence>
<feature type="region of interest" description="Disordered" evidence="1">
    <location>
        <begin position="534"/>
        <end position="557"/>
    </location>
</feature>
<feature type="region of interest" description="Disordered" evidence="1">
    <location>
        <begin position="691"/>
        <end position="725"/>
    </location>
</feature>
<dbReference type="OrthoDB" id="10268011at2759"/>
<dbReference type="GeneID" id="55991236"/>
<dbReference type="EMBL" id="CP055899">
    <property type="protein sequence ID" value="QKX56628.1"/>
    <property type="molecule type" value="Genomic_DNA"/>
</dbReference>
<dbReference type="Pfam" id="PF02137">
    <property type="entry name" value="A_deamin"/>
    <property type="match status" value="1"/>
</dbReference>
<dbReference type="PANTHER" id="PTHR47803">
    <property type="entry name" value="TRNA-SPECIFIC ADENOSINE DEAMINASE 1"/>
    <property type="match status" value="1"/>
</dbReference>
<feature type="compositionally biased region" description="Polar residues" evidence="1">
    <location>
        <begin position="712"/>
        <end position="723"/>
    </location>
</feature>
<dbReference type="GO" id="GO:0043829">
    <property type="term" value="F:tRNA-specific adenosine-37 deaminase activity"/>
    <property type="evidence" value="ECO:0007669"/>
    <property type="project" value="TreeGrafter"/>
</dbReference>
<dbReference type="InterPro" id="IPR042935">
    <property type="entry name" value="Tad1"/>
</dbReference>
<dbReference type="InterPro" id="IPR002466">
    <property type="entry name" value="A_deamin"/>
</dbReference>
<name>A0A7H8QS83_TALRU</name>
<dbReference type="Proteomes" id="UP000509510">
    <property type="component" value="Chromosome II"/>
</dbReference>
<protein>
    <recommendedName>
        <fullName evidence="2">A to I editase domain-containing protein</fullName>
    </recommendedName>
</protein>
<dbReference type="InterPro" id="IPR048401">
    <property type="entry name" value="SLS1_C"/>
</dbReference>
<feature type="region of interest" description="Disordered" evidence="1">
    <location>
        <begin position="596"/>
        <end position="632"/>
    </location>
</feature>
<dbReference type="RefSeq" id="XP_035342806.1">
    <property type="nucleotide sequence ID" value="XM_035486913.1"/>
</dbReference>
<evidence type="ECO:0000259" key="2">
    <source>
        <dbReference type="PROSITE" id="PS50141"/>
    </source>
</evidence>
<feature type="compositionally biased region" description="Polar residues" evidence="1">
    <location>
        <begin position="691"/>
        <end position="703"/>
    </location>
</feature>
<proteinExistence type="predicted"/>
<dbReference type="PROSITE" id="PS50141">
    <property type="entry name" value="A_DEAMIN_EDITASE"/>
    <property type="match status" value="1"/>
</dbReference>
<feature type="compositionally biased region" description="Polar residues" evidence="1">
    <location>
        <begin position="534"/>
        <end position="546"/>
    </location>
</feature>
<feature type="domain" description="A to I editase" evidence="2">
    <location>
        <begin position="62"/>
        <end position="485"/>
    </location>
</feature>
<dbReference type="GO" id="GO:0002100">
    <property type="term" value="P:tRNA wobble adenosine to inosine editing"/>
    <property type="evidence" value="ECO:0007669"/>
    <property type="project" value="InterPro"/>
</dbReference>
<reference evidence="4" key="1">
    <citation type="submission" date="2020-06" db="EMBL/GenBank/DDBJ databases">
        <title>A chromosome-scale genome assembly of Talaromyces rugulosus W13939.</title>
        <authorList>
            <person name="Wang B."/>
            <person name="Guo L."/>
            <person name="Ye K."/>
            <person name="Wang L."/>
        </authorList>
    </citation>
    <scope>NUCLEOTIDE SEQUENCE [LARGE SCALE GENOMIC DNA]</scope>
    <source>
        <strain evidence="4">W13939</strain>
    </source>
</reference>
<feature type="compositionally biased region" description="Basic residues" evidence="1">
    <location>
        <begin position="596"/>
        <end position="607"/>
    </location>
</feature>
<dbReference type="Pfam" id="PF20776">
    <property type="entry name" value="SLS1_N"/>
    <property type="match status" value="1"/>
</dbReference>
<dbReference type="PANTHER" id="PTHR47803:SF1">
    <property type="entry name" value="TRNA-SPECIFIC ADENOSINE DEAMINASE 1"/>
    <property type="match status" value="1"/>
</dbReference>